<keyword evidence="3 9" id="KW-0436">Ligase</keyword>
<dbReference type="InterPro" id="IPR029062">
    <property type="entry name" value="Class_I_gatase-like"/>
</dbReference>
<evidence type="ECO:0000313" key="13">
    <source>
        <dbReference type="Proteomes" id="UP000178092"/>
    </source>
</evidence>
<evidence type="ECO:0000259" key="11">
    <source>
        <dbReference type="PROSITE" id="PS51553"/>
    </source>
</evidence>
<comment type="function">
    <text evidence="1 9">Catalyzes the synthesis of GMP from XMP.</text>
</comment>
<dbReference type="PROSITE" id="PS51273">
    <property type="entry name" value="GATASE_TYPE_1"/>
    <property type="match status" value="1"/>
</dbReference>
<comment type="catalytic activity">
    <reaction evidence="9">
        <text>XMP + L-glutamine + ATP + H2O = GMP + L-glutamate + AMP + diphosphate + 2 H(+)</text>
        <dbReference type="Rhea" id="RHEA:11680"/>
        <dbReference type="ChEBI" id="CHEBI:15377"/>
        <dbReference type="ChEBI" id="CHEBI:15378"/>
        <dbReference type="ChEBI" id="CHEBI:29985"/>
        <dbReference type="ChEBI" id="CHEBI:30616"/>
        <dbReference type="ChEBI" id="CHEBI:33019"/>
        <dbReference type="ChEBI" id="CHEBI:57464"/>
        <dbReference type="ChEBI" id="CHEBI:58115"/>
        <dbReference type="ChEBI" id="CHEBI:58359"/>
        <dbReference type="ChEBI" id="CHEBI:456215"/>
        <dbReference type="EC" id="6.3.5.2"/>
    </reaction>
</comment>
<dbReference type="InterPro" id="IPR001674">
    <property type="entry name" value="GMP_synth_C"/>
</dbReference>
<dbReference type="Gene3D" id="3.40.50.620">
    <property type="entry name" value="HUPs"/>
    <property type="match status" value="1"/>
</dbReference>
<dbReference type="EC" id="6.3.5.2" evidence="9"/>
<dbReference type="Pfam" id="PF00117">
    <property type="entry name" value="GATase"/>
    <property type="match status" value="1"/>
</dbReference>
<dbReference type="InterPro" id="IPR017926">
    <property type="entry name" value="GATASE"/>
</dbReference>
<keyword evidence="8 9" id="KW-0315">Glutamine amidotransferase</keyword>
<dbReference type="FunFam" id="3.30.300.10:FF:000002">
    <property type="entry name" value="GMP synthase [glutamine-hydrolyzing]"/>
    <property type="match status" value="1"/>
</dbReference>
<dbReference type="GO" id="GO:0003921">
    <property type="term" value="F:GMP synthase activity"/>
    <property type="evidence" value="ECO:0007669"/>
    <property type="project" value="InterPro"/>
</dbReference>
<evidence type="ECO:0000313" key="12">
    <source>
        <dbReference type="EMBL" id="OHA67142.1"/>
    </source>
</evidence>
<dbReference type="GO" id="GO:0005524">
    <property type="term" value="F:ATP binding"/>
    <property type="evidence" value="ECO:0007669"/>
    <property type="project" value="UniProtKB-UniRule"/>
</dbReference>
<dbReference type="NCBIfam" id="NF000848">
    <property type="entry name" value="PRK00074.1"/>
    <property type="match status" value="1"/>
</dbReference>
<reference evidence="12 13" key="1">
    <citation type="journal article" date="2016" name="Nat. Commun.">
        <title>Thousands of microbial genomes shed light on interconnected biogeochemical processes in an aquifer system.</title>
        <authorList>
            <person name="Anantharaman K."/>
            <person name="Brown C.T."/>
            <person name="Hug L.A."/>
            <person name="Sharon I."/>
            <person name="Castelle C.J."/>
            <person name="Probst A.J."/>
            <person name="Thomas B.C."/>
            <person name="Singh A."/>
            <person name="Wilkins M.J."/>
            <person name="Karaoz U."/>
            <person name="Brodie E.L."/>
            <person name="Williams K.H."/>
            <person name="Hubbard S.S."/>
            <person name="Banfield J.F."/>
        </authorList>
    </citation>
    <scope>NUCLEOTIDE SEQUENCE [LARGE SCALE GENOMIC DNA]</scope>
</reference>
<dbReference type="Proteomes" id="UP000178092">
    <property type="component" value="Unassembled WGS sequence"/>
</dbReference>
<feature type="binding site" evidence="10">
    <location>
        <begin position="226"/>
        <end position="232"/>
    </location>
    <ligand>
        <name>ATP</name>
        <dbReference type="ChEBI" id="CHEBI:30616"/>
    </ligand>
</feature>
<dbReference type="InterPro" id="IPR025777">
    <property type="entry name" value="GMPS_ATP_PPase_dom"/>
</dbReference>
<dbReference type="PRINTS" id="PR00097">
    <property type="entry name" value="ANTSNTHASEII"/>
</dbReference>
<evidence type="ECO:0000256" key="8">
    <source>
        <dbReference type="ARBA" id="ARBA00022962"/>
    </source>
</evidence>
<feature type="domain" description="GMPS ATP-PPase" evidence="11">
    <location>
        <begin position="199"/>
        <end position="392"/>
    </location>
</feature>
<dbReference type="UniPathway" id="UPA00189">
    <property type="reaction ID" value="UER00296"/>
</dbReference>
<organism evidence="12 13">
    <name type="scientific">Candidatus Wildermuthbacteria bacterium RIFCSPHIGHO2_02_FULL_45_25</name>
    <dbReference type="NCBI Taxonomy" id="1802450"/>
    <lineage>
        <taxon>Bacteria</taxon>
        <taxon>Candidatus Wildermuthiibacteriota</taxon>
    </lineage>
</organism>
<accession>A0A1G2R4G9</accession>
<evidence type="ECO:0000256" key="1">
    <source>
        <dbReference type="ARBA" id="ARBA00002332"/>
    </source>
</evidence>
<keyword evidence="7 9" id="KW-0067">ATP-binding</keyword>
<feature type="active site" evidence="9">
    <location>
        <position position="172"/>
    </location>
</feature>
<dbReference type="PANTHER" id="PTHR11922:SF2">
    <property type="entry name" value="GMP SYNTHASE [GLUTAMINE-HYDROLYZING]"/>
    <property type="match status" value="1"/>
</dbReference>
<keyword evidence="4 9" id="KW-0547">Nucleotide-binding</keyword>
<feature type="active site" evidence="9">
    <location>
        <position position="174"/>
    </location>
</feature>
<dbReference type="SUPFAM" id="SSF52317">
    <property type="entry name" value="Class I glutamine amidotransferase-like"/>
    <property type="match status" value="1"/>
</dbReference>
<dbReference type="InterPro" id="IPR022955">
    <property type="entry name" value="GMP_synthase"/>
</dbReference>
<gene>
    <name evidence="9" type="primary">guaA</name>
    <name evidence="12" type="ORF">A3C04_02555</name>
</gene>
<dbReference type="CDD" id="cd01742">
    <property type="entry name" value="GATase1_GMP_Synthase"/>
    <property type="match status" value="1"/>
</dbReference>
<dbReference type="Pfam" id="PF00958">
    <property type="entry name" value="GMP_synt_C"/>
    <property type="match status" value="1"/>
</dbReference>
<keyword evidence="6 9" id="KW-0658">Purine biosynthesis</keyword>
<evidence type="ECO:0000256" key="7">
    <source>
        <dbReference type="ARBA" id="ARBA00022840"/>
    </source>
</evidence>
<proteinExistence type="inferred from homology"/>
<dbReference type="InterPro" id="IPR014729">
    <property type="entry name" value="Rossmann-like_a/b/a_fold"/>
</dbReference>
<dbReference type="FunFam" id="3.40.50.880:FF:000001">
    <property type="entry name" value="GMP synthase [glutamine-hydrolyzing]"/>
    <property type="match status" value="1"/>
</dbReference>
<name>A0A1G2R4G9_9BACT</name>
<sequence length="517" mass="57094">MPHSSSKDTDIIILDFGSQYSTLILRRLRSIGIAAKLLPHDTSLSTLRQAKGIILSGGPDSVYKKGAATLSVKVFDLGIPVLGICYGMQLMAQMLGGLVEKSDKREYGSSRISITHPKGIFHGLPKQFTVWMSHGDYVTKLPKGFIRSATTANSPDAAISHPAKKLFGIQFHPEVEHTQHGNDILKNFVIHICEYAPSQSISNLIDRKVQEIRNKVGNQHVICAVSGGVDSSVVAALIAKAIGDQLTCIFVNSGTLRKNEPKQALNLLKNLGLNITYIHAETQFLRALKGATFGETKRKIIGKEFIRVFEKSANAIKPKPIFLAQGTIHSDVVESARTDTGKKTHAIKSHHNVGGLPKRLNLTLLEPLRDLFKDEVRALGEALGMPESAVWRQPFPGPGLAIRVVGEVTKQKLDILREADAIVREEIENKKWQNKFFQYFAILLSEKTVGVTGDQRNYAYPIVVKAIISSDVMTYQWAPLPHKFLAHVSERITNEVHGVARVLYDITSKPPGTVEWE</sequence>
<dbReference type="AlphaFoldDB" id="A0A1G2R4G9"/>
<dbReference type="InterPro" id="IPR004739">
    <property type="entry name" value="GMP_synth_GATase"/>
</dbReference>
<evidence type="ECO:0000256" key="10">
    <source>
        <dbReference type="PROSITE-ProRule" id="PRU00886"/>
    </source>
</evidence>
<dbReference type="Gene3D" id="3.40.50.880">
    <property type="match status" value="1"/>
</dbReference>
<dbReference type="PRINTS" id="PR00099">
    <property type="entry name" value="CPSGATASE"/>
</dbReference>
<protein>
    <recommendedName>
        <fullName evidence="9">GMP synthase [glutamine-hydrolyzing]</fullName>
        <ecNumber evidence="9">6.3.5.2</ecNumber>
    </recommendedName>
    <alternativeName>
        <fullName evidence="9">GMP synthetase</fullName>
    </alternativeName>
    <alternativeName>
        <fullName evidence="9">Glutamine amidotransferase</fullName>
    </alternativeName>
</protein>
<evidence type="ECO:0000256" key="3">
    <source>
        <dbReference type="ARBA" id="ARBA00022598"/>
    </source>
</evidence>
<evidence type="ECO:0000256" key="4">
    <source>
        <dbReference type="ARBA" id="ARBA00022741"/>
    </source>
</evidence>
<dbReference type="SUPFAM" id="SSF52402">
    <property type="entry name" value="Adenine nucleotide alpha hydrolases-like"/>
    <property type="match status" value="1"/>
</dbReference>
<dbReference type="NCBIfam" id="TIGR00884">
    <property type="entry name" value="guaA_Cterm"/>
    <property type="match status" value="1"/>
</dbReference>
<comment type="caution">
    <text evidence="12">The sequence shown here is derived from an EMBL/GenBank/DDBJ whole genome shotgun (WGS) entry which is preliminary data.</text>
</comment>
<dbReference type="EMBL" id="MHTV01000016">
    <property type="protein sequence ID" value="OHA67142.1"/>
    <property type="molecule type" value="Genomic_DNA"/>
</dbReference>
<feature type="active site" description="Nucleophile" evidence="9">
    <location>
        <position position="85"/>
    </location>
</feature>
<dbReference type="CDD" id="cd01997">
    <property type="entry name" value="GMP_synthase_C"/>
    <property type="match status" value="1"/>
</dbReference>
<evidence type="ECO:0000256" key="5">
    <source>
        <dbReference type="ARBA" id="ARBA00022749"/>
    </source>
</evidence>
<dbReference type="NCBIfam" id="TIGR00888">
    <property type="entry name" value="guaA_Nterm"/>
    <property type="match status" value="1"/>
</dbReference>
<evidence type="ECO:0000256" key="2">
    <source>
        <dbReference type="ARBA" id="ARBA00005153"/>
    </source>
</evidence>
<dbReference type="PRINTS" id="PR00096">
    <property type="entry name" value="GATASE"/>
</dbReference>
<comment type="subunit">
    <text evidence="9">Homodimer.</text>
</comment>
<dbReference type="InterPro" id="IPR022310">
    <property type="entry name" value="NAD/GMP_synthase"/>
</dbReference>
<dbReference type="HAMAP" id="MF_00344">
    <property type="entry name" value="GMP_synthase"/>
    <property type="match status" value="1"/>
</dbReference>
<comment type="pathway">
    <text evidence="2 9">Purine metabolism; GMP biosynthesis; GMP from XMP (L-Gln route): step 1/1.</text>
</comment>
<dbReference type="Pfam" id="PF02540">
    <property type="entry name" value="NAD_synthase"/>
    <property type="match status" value="1"/>
</dbReference>
<dbReference type="SUPFAM" id="SSF54810">
    <property type="entry name" value="GMP synthetase C-terminal dimerisation domain"/>
    <property type="match status" value="1"/>
</dbReference>
<dbReference type="GO" id="GO:0005829">
    <property type="term" value="C:cytosol"/>
    <property type="evidence" value="ECO:0007669"/>
    <property type="project" value="TreeGrafter"/>
</dbReference>
<dbReference type="PROSITE" id="PS51553">
    <property type="entry name" value="GMPS_ATP_PPASE"/>
    <property type="match status" value="1"/>
</dbReference>
<dbReference type="Gene3D" id="3.30.300.10">
    <property type="match status" value="1"/>
</dbReference>
<evidence type="ECO:0000256" key="9">
    <source>
        <dbReference type="HAMAP-Rule" id="MF_00344"/>
    </source>
</evidence>
<evidence type="ECO:0000256" key="6">
    <source>
        <dbReference type="ARBA" id="ARBA00022755"/>
    </source>
</evidence>
<keyword evidence="5 9" id="KW-0332">GMP biosynthesis</keyword>
<dbReference type="PANTHER" id="PTHR11922">
    <property type="entry name" value="GMP SYNTHASE-RELATED"/>
    <property type="match status" value="1"/>
</dbReference>